<dbReference type="Proteomes" id="UP000054560">
    <property type="component" value="Unassembled WGS sequence"/>
</dbReference>
<dbReference type="RefSeq" id="XP_014149017.1">
    <property type="nucleotide sequence ID" value="XM_014293542.1"/>
</dbReference>
<dbReference type="GeneID" id="25912855"/>
<accession>A0A0L0FEF3</accession>
<name>A0A0L0FEF3_9EUKA</name>
<evidence type="ECO:0000313" key="1">
    <source>
        <dbReference type="EMBL" id="KNC75115.1"/>
    </source>
</evidence>
<gene>
    <name evidence="1" type="ORF">SARC_12351</name>
</gene>
<sequence length="117" mass="13194">MKPIAVNEMVIDTRLLCTTNFTESAATSTSRHFFKCVGPLRWKADEDMYEVLTQREAERYLEEGVQLLHLHVHATAPVTALLSVYNGFSSLGDEKRRHFVVSCRDKSALGALCHVIN</sequence>
<evidence type="ECO:0000313" key="2">
    <source>
        <dbReference type="Proteomes" id="UP000054560"/>
    </source>
</evidence>
<keyword evidence="2" id="KW-1185">Reference proteome</keyword>
<protein>
    <submittedName>
        <fullName evidence="1">Uncharacterized protein</fullName>
    </submittedName>
</protein>
<proteinExistence type="predicted"/>
<reference evidence="1 2" key="1">
    <citation type="submission" date="2011-02" db="EMBL/GenBank/DDBJ databases">
        <title>The Genome Sequence of Sphaeroforma arctica JP610.</title>
        <authorList>
            <consortium name="The Broad Institute Genome Sequencing Platform"/>
            <person name="Russ C."/>
            <person name="Cuomo C."/>
            <person name="Young S.K."/>
            <person name="Zeng Q."/>
            <person name="Gargeya S."/>
            <person name="Alvarado L."/>
            <person name="Berlin A."/>
            <person name="Chapman S.B."/>
            <person name="Chen Z."/>
            <person name="Freedman E."/>
            <person name="Gellesch M."/>
            <person name="Goldberg J."/>
            <person name="Griggs A."/>
            <person name="Gujja S."/>
            <person name="Heilman E."/>
            <person name="Heiman D."/>
            <person name="Howarth C."/>
            <person name="Mehta T."/>
            <person name="Neiman D."/>
            <person name="Pearson M."/>
            <person name="Roberts A."/>
            <person name="Saif S."/>
            <person name="Shea T."/>
            <person name="Shenoy N."/>
            <person name="Sisk P."/>
            <person name="Stolte C."/>
            <person name="Sykes S."/>
            <person name="White J."/>
            <person name="Yandava C."/>
            <person name="Burger G."/>
            <person name="Gray M.W."/>
            <person name="Holland P.W.H."/>
            <person name="King N."/>
            <person name="Lang F.B.F."/>
            <person name="Roger A.J."/>
            <person name="Ruiz-Trillo I."/>
            <person name="Haas B."/>
            <person name="Nusbaum C."/>
            <person name="Birren B."/>
        </authorList>
    </citation>
    <scope>NUCLEOTIDE SEQUENCE [LARGE SCALE GENOMIC DNA]</scope>
    <source>
        <strain evidence="1 2">JP610</strain>
    </source>
</reference>
<dbReference type="AlphaFoldDB" id="A0A0L0FEF3"/>
<dbReference type="EMBL" id="KQ243838">
    <property type="protein sequence ID" value="KNC75115.1"/>
    <property type="molecule type" value="Genomic_DNA"/>
</dbReference>
<organism evidence="1 2">
    <name type="scientific">Sphaeroforma arctica JP610</name>
    <dbReference type="NCBI Taxonomy" id="667725"/>
    <lineage>
        <taxon>Eukaryota</taxon>
        <taxon>Ichthyosporea</taxon>
        <taxon>Ichthyophonida</taxon>
        <taxon>Sphaeroforma</taxon>
    </lineage>
</organism>